<gene>
    <name evidence="1" type="primary">PIP4K2A</name>
</gene>
<name>L8EAD2_HUMAN</name>
<reference evidence="1" key="1">
    <citation type="journal article" date="2013" name="PLoS ONE">
        <title>Direct detection of alternative open reading frames translation products in human significantly expands the proteome.</title>
        <authorList>
            <person name="Vanderperre B."/>
            <person name="Lucier J.-F."/>
            <person name="Motard J."/>
            <person name="Tremblay G."/>
            <person name="Vanderperre S."/>
            <person name="Wisztorski M."/>
            <person name="Salzet M."/>
            <person name="Boisvert F.-M."/>
            <person name="Roucou X."/>
        </authorList>
    </citation>
    <scope>NUCLEOTIDE SEQUENCE</scope>
</reference>
<dbReference type="AlphaFoldDB" id="L8EAD2"/>
<proteinExistence type="predicted"/>
<dbReference type="EMBL" id="HF583796">
    <property type="protein sequence ID" value="CCQ43293.1"/>
    <property type="molecule type" value="Genomic_DNA"/>
</dbReference>
<dbReference type="OrthoDB" id="20783at2759"/>
<organism evidence="1">
    <name type="scientific">Homo sapiens</name>
    <name type="common">Human</name>
    <dbReference type="NCBI Taxonomy" id="9606"/>
    <lineage>
        <taxon>Eukaryota</taxon>
        <taxon>Metazoa</taxon>
        <taxon>Chordata</taxon>
        <taxon>Craniata</taxon>
        <taxon>Vertebrata</taxon>
        <taxon>Euteleostomi</taxon>
        <taxon>Mammalia</taxon>
        <taxon>Eutheria</taxon>
        <taxon>Euarchontoglires</taxon>
        <taxon>Primates</taxon>
        <taxon>Haplorrhini</taxon>
        <taxon>Catarrhini</taxon>
        <taxon>Hominidae</taxon>
        <taxon>Homo</taxon>
    </lineage>
</organism>
<protein>
    <submittedName>
        <fullName evidence="1">Alternative protein PIP4K2A</fullName>
    </submittedName>
</protein>
<sequence>MFMFDHCFNNGILLRIIPLTETLSFTVYIIRKTGISFESKNLMYSM</sequence>
<accession>L8EAD2</accession>
<evidence type="ECO:0000313" key="1">
    <source>
        <dbReference type="EMBL" id="CCQ43293.1"/>
    </source>
</evidence>
<dbReference type="ChiTaRS" id="PIP4K2A">
    <property type="organism name" value="human"/>
</dbReference>